<dbReference type="Pfam" id="PF12763">
    <property type="entry name" value="EH"/>
    <property type="match status" value="1"/>
</dbReference>
<evidence type="ECO:0000256" key="7">
    <source>
        <dbReference type="ARBA" id="ARBA00022490"/>
    </source>
</evidence>
<gene>
    <name evidence="21" type="ORF">EJ04DRAFT_578586</name>
</gene>
<feature type="domain" description="EH" evidence="19">
    <location>
        <begin position="10"/>
        <end position="100"/>
    </location>
</feature>
<name>A0A9P4V1C0_9PLEO</name>
<evidence type="ECO:0000256" key="9">
    <source>
        <dbReference type="ARBA" id="ARBA00022723"/>
    </source>
</evidence>
<dbReference type="SUPFAM" id="SSF47473">
    <property type="entry name" value="EF-hand"/>
    <property type="match status" value="2"/>
</dbReference>
<dbReference type="EMBL" id="ML996182">
    <property type="protein sequence ID" value="KAF2732150.1"/>
    <property type="molecule type" value="Genomic_DNA"/>
</dbReference>
<dbReference type="PROSITE" id="PS00018">
    <property type="entry name" value="EF_HAND_1"/>
    <property type="match status" value="1"/>
</dbReference>
<keyword evidence="7" id="KW-0963">Cytoplasm</keyword>
<evidence type="ECO:0000256" key="3">
    <source>
        <dbReference type="ARBA" id="ARBA00004413"/>
    </source>
</evidence>
<dbReference type="AlphaFoldDB" id="A0A9P4V1C0"/>
<dbReference type="GO" id="GO:0005509">
    <property type="term" value="F:calcium ion binding"/>
    <property type="evidence" value="ECO:0007669"/>
    <property type="project" value="InterPro"/>
</dbReference>
<keyword evidence="13" id="KW-0175">Coiled coil</keyword>
<dbReference type="SMART" id="SM00027">
    <property type="entry name" value="EH"/>
    <property type="match status" value="2"/>
</dbReference>
<evidence type="ECO:0000256" key="13">
    <source>
        <dbReference type="ARBA" id="ARBA00023054"/>
    </source>
</evidence>
<keyword evidence="10" id="KW-0677">Repeat</keyword>
<dbReference type="Gene3D" id="1.10.238.10">
    <property type="entry name" value="EF-hand"/>
    <property type="match status" value="2"/>
</dbReference>
<comment type="function">
    <text evidence="17">Component of the PAN1 actin cytoskeleton-regulatory complex required for the internalization of endosomes during actin-coupled endocytosis. The complex links the site of endocytosis to the cell membrane-associated actin cytoskeleton. Mediates uptake of external molecules and vacuolar degradation of plasma membrane proteins. Plays a role in the proper organization of the cell membrane-associated actin cytoskeleton and promotes its destabilization.</text>
</comment>
<feature type="domain" description="EH" evidence="19">
    <location>
        <begin position="139"/>
        <end position="228"/>
    </location>
</feature>
<evidence type="ECO:0000256" key="1">
    <source>
        <dbReference type="ARBA" id="ARBA00004125"/>
    </source>
</evidence>
<evidence type="ECO:0000256" key="2">
    <source>
        <dbReference type="ARBA" id="ARBA00004134"/>
    </source>
</evidence>
<evidence type="ECO:0000256" key="8">
    <source>
        <dbReference type="ARBA" id="ARBA00022583"/>
    </source>
</evidence>
<evidence type="ECO:0000313" key="21">
    <source>
        <dbReference type="EMBL" id="KAF2732150.1"/>
    </source>
</evidence>
<evidence type="ECO:0000256" key="18">
    <source>
        <dbReference type="ARBA" id="ARBA00029684"/>
    </source>
</evidence>
<dbReference type="InterPro" id="IPR002048">
    <property type="entry name" value="EF_hand_dom"/>
</dbReference>
<keyword evidence="6" id="KW-1003">Cell membrane</keyword>
<keyword evidence="16" id="KW-0206">Cytoskeleton</keyword>
<organism evidence="21 22">
    <name type="scientific">Polyplosphaeria fusca</name>
    <dbReference type="NCBI Taxonomy" id="682080"/>
    <lineage>
        <taxon>Eukaryota</taxon>
        <taxon>Fungi</taxon>
        <taxon>Dikarya</taxon>
        <taxon>Ascomycota</taxon>
        <taxon>Pezizomycotina</taxon>
        <taxon>Dothideomycetes</taxon>
        <taxon>Pleosporomycetidae</taxon>
        <taxon>Pleosporales</taxon>
        <taxon>Tetraplosphaeriaceae</taxon>
        <taxon>Polyplosphaeria</taxon>
    </lineage>
</organism>
<dbReference type="FunFam" id="1.10.238.10:FF:000055">
    <property type="entry name" value="Intersectin-1 isoform 1"/>
    <property type="match status" value="1"/>
</dbReference>
<dbReference type="GO" id="GO:0010008">
    <property type="term" value="C:endosome membrane"/>
    <property type="evidence" value="ECO:0007669"/>
    <property type="project" value="UniProtKB-SubCell"/>
</dbReference>
<evidence type="ECO:0000256" key="15">
    <source>
        <dbReference type="ARBA" id="ARBA00023203"/>
    </source>
</evidence>
<dbReference type="InterPro" id="IPR000261">
    <property type="entry name" value="EH_dom"/>
</dbReference>
<evidence type="ECO:0000256" key="5">
    <source>
        <dbReference type="ARBA" id="ARBA00011159"/>
    </source>
</evidence>
<keyword evidence="12" id="KW-0106">Calcium</keyword>
<comment type="similarity">
    <text evidence="4">Belongs to the END3 family.</text>
</comment>
<evidence type="ECO:0000256" key="11">
    <source>
        <dbReference type="ARBA" id="ARBA00022753"/>
    </source>
</evidence>
<keyword evidence="8" id="KW-0254">Endocytosis</keyword>
<keyword evidence="15" id="KW-0009">Actin-binding</keyword>
<evidence type="ECO:0000256" key="10">
    <source>
        <dbReference type="ARBA" id="ARBA00022737"/>
    </source>
</evidence>
<dbReference type="FunFam" id="1.10.238.10:FF:000339">
    <property type="entry name" value="Actin cytoskeleton-regulatory complex protein END3"/>
    <property type="match status" value="1"/>
</dbReference>
<dbReference type="GO" id="GO:0030479">
    <property type="term" value="C:actin cortical patch"/>
    <property type="evidence" value="ECO:0007669"/>
    <property type="project" value="UniProtKB-SubCell"/>
</dbReference>
<dbReference type="PANTHER" id="PTHR11216">
    <property type="entry name" value="EH DOMAIN"/>
    <property type="match status" value="1"/>
</dbReference>
<evidence type="ECO:0000259" key="20">
    <source>
        <dbReference type="PROSITE" id="PS50222"/>
    </source>
</evidence>
<accession>A0A9P4V1C0</accession>
<evidence type="ECO:0000259" key="19">
    <source>
        <dbReference type="PROSITE" id="PS50031"/>
    </source>
</evidence>
<dbReference type="Pfam" id="PF12761">
    <property type="entry name" value="End3"/>
    <property type="match status" value="1"/>
</dbReference>
<sequence length="402" mass="45250">MAPRKITQDEIEKYWEIFSSLSGGSSHLDGAQAAPVLKNSHLRDDQLERVWDLADVDNDGKLDFEEFCVAMRLIFDLINGESSDVPATLPDWLVPESKAHLVQANRALSGSQPQFEQIDDDDDTPGLRDGFDWYMSPNDKAKYEEIYTANRDHHGNIAFPALQPLFDSLDNVPDSDVRFAWNLVNPKAREGVGKDACLAFLHILNQRSEGFRVPRSVPPSLRSSFEKAHIDYDVERAGSRWATAAADDDNTTTGRKKKFGDAYLTRLGIGDRATTYGKGRGTDFGGRTTEDWEEVRLKKQLRELEDRIASTEKEAEGRRHGRRGDSKPALVKRELEMLLDYKRGVLRELDDGEGGAVKGLGGIRDEIETVREQVEGLQGHLERRAEVLRDLRGEIEDEKAGR</sequence>
<comment type="caution">
    <text evidence="21">The sequence shown here is derived from an EMBL/GenBank/DDBJ whole genome shotgun (WGS) entry which is preliminary data.</text>
</comment>
<evidence type="ECO:0000256" key="12">
    <source>
        <dbReference type="ARBA" id="ARBA00022837"/>
    </source>
</evidence>
<dbReference type="InterPro" id="IPR011992">
    <property type="entry name" value="EF-hand-dom_pair"/>
</dbReference>
<dbReference type="OrthoDB" id="1716625at2759"/>
<keyword evidence="11" id="KW-0967">Endosome</keyword>
<evidence type="ECO:0000256" key="4">
    <source>
        <dbReference type="ARBA" id="ARBA00009909"/>
    </source>
</evidence>
<dbReference type="CDD" id="cd00052">
    <property type="entry name" value="EH"/>
    <property type="match status" value="1"/>
</dbReference>
<comment type="subunit">
    <text evidence="5">Component of the PAN1 actin cytoskeleton-regulatory complex.</text>
</comment>
<dbReference type="GO" id="GO:0016197">
    <property type="term" value="P:endosomal transport"/>
    <property type="evidence" value="ECO:0007669"/>
    <property type="project" value="TreeGrafter"/>
</dbReference>
<dbReference type="PROSITE" id="PS50222">
    <property type="entry name" value="EF_HAND_2"/>
    <property type="match status" value="1"/>
</dbReference>
<dbReference type="PROSITE" id="PS50031">
    <property type="entry name" value="EH"/>
    <property type="match status" value="2"/>
</dbReference>
<dbReference type="InterPro" id="IPR018247">
    <property type="entry name" value="EF_Hand_1_Ca_BS"/>
</dbReference>
<evidence type="ECO:0000313" key="22">
    <source>
        <dbReference type="Proteomes" id="UP000799444"/>
    </source>
</evidence>
<dbReference type="SMART" id="SM00054">
    <property type="entry name" value="EFh"/>
    <property type="match status" value="1"/>
</dbReference>
<dbReference type="GO" id="GO:0007015">
    <property type="term" value="P:actin filament organization"/>
    <property type="evidence" value="ECO:0007669"/>
    <property type="project" value="InterPro"/>
</dbReference>
<evidence type="ECO:0000256" key="16">
    <source>
        <dbReference type="ARBA" id="ARBA00023212"/>
    </source>
</evidence>
<comment type="subcellular location">
    <subcellularLocation>
        <location evidence="3">Cell membrane</location>
        <topology evidence="3">Peripheral membrane protein</topology>
        <orientation evidence="3">Cytoplasmic side</orientation>
    </subcellularLocation>
    <subcellularLocation>
        <location evidence="2">Cytoplasm</location>
        <location evidence="2">Cytoskeleton</location>
        <location evidence="2">Actin patch</location>
    </subcellularLocation>
    <subcellularLocation>
        <location evidence="1">Endosome membrane</location>
        <topology evidence="1">Peripheral membrane protein</topology>
        <orientation evidence="1">Cytoplasmic side</orientation>
    </subcellularLocation>
</comment>
<dbReference type="GO" id="GO:0005886">
    <property type="term" value="C:plasma membrane"/>
    <property type="evidence" value="ECO:0007669"/>
    <property type="project" value="UniProtKB-SubCell"/>
</dbReference>
<feature type="domain" description="EF-hand" evidence="20">
    <location>
        <begin position="42"/>
        <end position="77"/>
    </location>
</feature>
<evidence type="ECO:0000256" key="17">
    <source>
        <dbReference type="ARBA" id="ARBA00025194"/>
    </source>
</evidence>
<dbReference type="Proteomes" id="UP000799444">
    <property type="component" value="Unassembled WGS sequence"/>
</dbReference>
<reference evidence="21" key="1">
    <citation type="journal article" date="2020" name="Stud. Mycol.">
        <title>101 Dothideomycetes genomes: a test case for predicting lifestyles and emergence of pathogens.</title>
        <authorList>
            <person name="Haridas S."/>
            <person name="Albert R."/>
            <person name="Binder M."/>
            <person name="Bloem J."/>
            <person name="Labutti K."/>
            <person name="Salamov A."/>
            <person name="Andreopoulos B."/>
            <person name="Baker S."/>
            <person name="Barry K."/>
            <person name="Bills G."/>
            <person name="Bluhm B."/>
            <person name="Cannon C."/>
            <person name="Castanera R."/>
            <person name="Culley D."/>
            <person name="Daum C."/>
            <person name="Ezra D."/>
            <person name="Gonzalez J."/>
            <person name="Henrissat B."/>
            <person name="Kuo A."/>
            <person name="Liang C."/>
            <person name="Lipzen A."/>
            <person name="Lutzoni F."/>
            <person name="Magnuson J."/>
            <person name="Mondo S."/>
            <person name="Nolan M."/>
            <person name="Ohm R."/>
            <person name="Pangilinan J."/>
            <person name="Park H.-J."/>
            <person name="Ramirez L."/>
            <person name="Alfaro M."/>
            <person name="Sun H."/>
            <person name="Tritt A."/>
            <person name="Yoshinaga Y."/>
            <person name="Zwiers L.-H."/>
            <person name="Turgeon B."/>
            <person name="Goodwin S."/>
            <person name="Spatafora J."/>
            <person name="Crous P."/>
            <person name="Grigoriev I."/>
        </authorList>
    </citation>
    <scope>NUCLEOTIDE SEQUENCE</scope>
    <source>
        <strain evidence="21">CBS 125425</strain>
    </source>
</reference>
<keyword evidence="22" id="KW-1185">Reference proteome</keyword>
<dbReference type="GO" id="GO:0003779">
    <property type="term" value="F:actin binding"/>
    <property type="evidence" value="ECO:0007669"/>
    <property type="project" value="UniProtKB-KW"/>
</dbReference>
<dbReference type="PANTHER" id="PTHR11216:SF170">
    <property type="entry name" value="DYNAMIN ASSOCIATED PROTEIN 160, ISOFORM D"/>
    <property type="match status" value="1"/>
</dbReference>
<evidence type="ECO:0000256" key="6">
    <source>
        <dbReference type="ARBA" id="ARBA00022475"/>
    </source>
</evidence>
<protein>
    <recommendedName>
        <fullName evidence="18">Endocytosis protein 3</fullName>
    </recommendedName>
</protein>
<evidence type="ECO:0000256" key="14">
    <source>
        <dbReference type="ARBA" id="ARBA00023136"/>
    </source>
</evidence>
<keyword evidence="9" id="KW-0479">Metal-binding</keyword>
<dbReference type="InterPro" id="IPR025604">
    <property type="entry name" value="End3"/>
</dbReference>
<keyword evidence="14" id="KW-0472">Membrane</keyword>
<proteinExistence type="inferred from homology"/>
<dbReference type="GO" id="GO:0006897">
    <property type="term" value="P:endocytosis"/>
    <property type="evidence" value="ECO:0007669"/>
    <property type="project" value="UniProtKB-KW"/>
</dbReference>